<evidence type="ECO:0000256" key="1">
    <source>
        <dbReference type="SAM" id="Phobius"/>
    </source>
</evidence>
<gene>
    <name evidence="2" type="ORF">PN36_16895</name>
</gene>
<keyword evidence="1" id="KW-0472">Membrane</keyword>
<keyword evidence="1" id="KW-1133">Transmembrane helix</keyword>
<feature type="transmembrane region" description="Helical" evidence="1">
    <location>
        <begin position="30"/>
        <end position="53"/>
    </location>
</feature>
<comment type="caution">
    <text evidence="2">The sequence shown here is derived from an EMBL/GenBank/DDBJ whole genome shotgun (WGS) entry which is preliminary data.</text>
</comment>
<evidence type="ECO:0000313" key="2">
    <source>
        <dbReference type="EMBL" id="KHD10828.2"/>
    </source>
</evidence>
<proteinExistence type="predicted"/>
<sequence>MYSIEKKLKKKMAEHDIVRVTDNLANSLNILYKAGVLASIFCFSGILMILAANLLGGKLWLLTLGIVLTGSALGLLLLTIIKVHAEATKTLEESKETIDAIQEISLQLIRLSKRIHTYSFKNIGRINEIIQLVSSFIESIPIFGVQAKKYGLSEASVISDSLVENADKLDEFIENIEEALIKGDNEKILEYSNALSEWF</sequence>
<dbReference type="AlphaFoldDB" id="A0A0A6PJM7"/>
<protein>
    <submittedName>
        <fullName evidence="2">Uncharacterized protein</fullName>
    </submittedName>
</protein>
<reference evidence="2 3" key="1">
    <citation type="journal article" date="2016" name="Front. Microbiol.">
        <title>Single-Cell (Meta-)Genomics of a Dimorphic Candidatus Thiomargarita nelsonii Reveals Genomic Plasticity.</title>
        <authorList>
            <person name="Flood B.E."/>
            <person name="Fliss P."/>
            <person name="Jones D.S."/>
            <person name="Dick G.J."/>
            <person name="Jain S."/>
            <person name="Kaster A.K."/>
            <person name="Winkel M."/>
            <person name="Mussmann M."/>
            <person name="Bailey J."/>
        </authorList>
    </citation>
    <scope>NUCLEOTIDE SEQUENCE [LARGE SCALE GENOMIC DNA]</scope>
    <source>
        <strain evidence="2">Hydrate Ridge</strain>
    </source>
</reference>
<keyword evidence="1" id="KW-0812">Transmembrane</keyword>
<feature type="transmembrane region" description="Helical" evidence="1">
    <location>
        <begin position="59"/>
        <end position="81"/>
    </location>
</feature>
<evidence type="ECO:0000313" key="3">
    <source>
        <dbReference type="Proteomes" id="UP000030428"/>
    </source>
</evidence>
<accession>A0A0A6PJM7</accession>
<name>A0A0A6PJM7_9GAMM</name>
<dbReference type="Proteomes" id="UP000030428">
    <property type="component" value="Unassembled WGS sequence"/>
</dbReference>
<dbReference type="EMBL" id="JSZA02000064">
    <property type="protein sequence ID" value="KHD10828.2"/>
    <property type="molecule type" value="Genomic_DNA"/>
</dbReference>
<keyword evidence="3" id="KW-1185">Reference proteome</keyword>
<organism evidence="2 3">
    <name type="scientific">Candidatus Thiomargarita nelsonii</name>
    <dbReference type="NCBI Taxonomy" id="1003181"/>
    <lineage>
        <taxon>Bacteria</taxon>
        <taxon>Pseudomonadati</taxon>
        <taxon>Pseudomonadota</taxon>
        <taxon>Gammaproteobacteria</taxon>
        <taxon>Thiotrichales</taxon>
        <taxon>Thiotrichaceae</taxon>
        <taxon>Thiomargarita</taxon>
    </lineage>
</organism>